<keyword evidence="3" id="KW-1185">Reference proteome</keyword>
<organism evidence="2 3">
    <name type="scientific">Coprinopsis marcescibilis</name>
    <name type="common">Agaric fungus</name>
    <name type="synonym">Psathyrella marcescibilis</name>
    <dbReference type="NCBI Taxonomy" id="230819"/>
    <lineage>
        <taxon>Eukaryota</taxon>
        <taxon>Fungi</taxon>
        <taxon>Dikarya</taxon>
        <taxon>Basidiomycota</taxon>
        <taxon>Agaricomycotina</taxon>
        <taxon>Agaricomycetes</taxon>
        <taxon>Agaricomycetidae</taxon>
        <taxon>Agaricales</taxon>
        <taxon>Agaricineae</taxon>
        <taxon>Psathyrellaceae</taxon>
        <taxon>Coprinopsis</taxon>
    </lineage>
</organism>
<sequence length="65" mass="7084">MRSGHGHETVLSFSFCDYFGSGSFAPFTLFLVASCVSLVSLMLERQRQGWVSALSYGTGIVWVGC</sequence>
<keyword evidence="1" id="KW-0812">Transmembrane</keyword>
<dbReference type="AlphaFoldDB" id="A0A5C3LFS9"/>
<dbReference type="EMBL" id="ML210165">
    <property type="protein sequence ID" value="TFK27361.1"/>
    <property type="molecule type" value="Genomic_DNA"/>
</dbReference>
<gene>
    <name evidence="2" type="ORF">FA15DRAFT_666421</name>
</gene>
<evidence type="ECO:0000313" key="3">
    <source>
        <dbReference type="Proteomes" id="UP000307440"/>
    </source>
</evidence>
<reference evidence="2 3" key="1">
    <citation type="journal article" date="2019" name="Nat. Ecol. Evol.">
        <title>Megaphylogeny resolves global patterns of mushroom evolution.</title>
        <authorList>
            <person name="Varga T."/>
            <person name="Krizsan K."/>
            <person name="Foldi C."/>
            <person name="Dima B."/>
            <person name="Sanchez-Garcia M."/>
            <person name="Sanchez-Ramirez S."/>
            <person name="Szollosi G.J."/>
            <person name="Szarkandi J.G."/>
            <person name="Papp V."/>
            <person name="Albert L."/>
            <person name="Andreopoulos W."/>
            <person name="Angelini C."/>
            <person name="Antonin V."/>
            <person name="Barry K.W."/>
            <person name="Bougher N.L."/>
            <person name="Buchanan P."/>
            <person name="Buyck B."/>
            <person name="Bense V."/>
            <person name="Catcheside P."/>
            <person name="Chovatia M."/>
            <person name="Cooper J."/>
            <person name="Damon W."/>
            <person name="Desjardin D."/>
            <person name="Finy P."/>
            <person name="Geml J."/>
            <person name="Haridas S."/>
            <person name="Hughes K."/>
            <person name="Justo A."/>
            <person name="Karasinski D."/>
            <person name="Kautmanova I."/>
            <person name="Kiss B."/>
            <person name="Kocsube S."/>
            <person name="Kotiranta H."/>
            <person name="LaButti K.M."/>
            <person name="Lechner B.E."/>
            <person name="Liimatainen K."/>
            <person name="Lipzen A."/>
            <person name="Lukacs Z."/>
            <person name="Mihaltcheva S."/>
            <person name="Morgado L.N."/>
            <person name="Niskanen T."/>
            <person name="Noordeloos M.E."/>
            <person name="Ohm R.A."/>
            <person name="Ortiz-Santana B."/>
            <person name="Ovrebo C."/>
            <person name="Racz N."/>
            <person name="Riley R."/>
            <person name="Savchenko A."/>
            <person name="Shiryaev A."/>
            <person name="Soop K."/>
            <person name="Spirin V."/>
            <person name="Szebenyi C."/>
            <person name="Tomsovsky M."/>
            <person name="Tulloss R.E."/>
            <person name="Uehling J."/>
            <person name="Grigoriev I.V."/>
            <person name="Vagvolgyi C."/>
            <person name="Papp T."/>
            <person name="Martin F.M."/>
            <person name="Miettinen O."/>
            <person name="Hibbett D.S."/>
            <person name="Nagy L.G."/>
        </authorList>
    </citation>
    <scope>NUCLEOTIDE SEQUENCE [LARGE SCALE GENOMIC DNA]</scope>
    <source>
        <strain evidence="2 3">CBS 121175</strain>
    </source>
</reference>
<dbReference type="PROSITE" id="PS51257">
    <property type="entry name" value="PROKAR_LIPOPROTEIN"/>
    <property type="match status" value="1"/>
</dbReference>
<protein>
    <submittedName>
        <fullName evidence="2">Uncharacterized protein</fullName>
    </submittedName>
</protein>
<name>A0A5C3LFS9_COPMA</name>
<accession>A0A5C3LFS9</accession>
<evidence type="ECO:0000313" key="2">
    <source>
        <dbReference type="EMBL" id="TFK27361.1"/>
    </source>
</evidence>
<evidence type="ECO:0000256" key="1">
    <source>
        <dbReference type="SAM" id="Phobius"/>
    </source>
</evidence>
<dbReference type="Proteomes" id="UP000307440">
    <property type="component" value="Unassembled WGS sequence"/>
</dbReference>
<proteinExistence type="predicted"/>
<keyword evidence="1" id="KW-1133">Transmembrane helix</keyword>
<keyword evidence="1" id="KW-0472">Membrane</keyword>
<feature type="transmembrane region" description="Helical" evidence="1">
    <location>
        <begin position="24"/>
        <end position="43"/>
    </location>
</feature>